<dbReference type="OrthoDB" id="37730at2759"/>
<gene>
    <name evidence="2" type="ORF">DFL_008645</name>
</gene>
<evidence type="ECO:0000259" key="1">
    <source>
        <dbReference type="Pfam" id="PF03070"/>
    </source>
</evidence>
<comment type="caution">
    <text evidence="2">The sequence shown here is derived from an EMBL/GenBank/DDBJ whole genome shotgun (WGS) entry which is preliminary data.</text>
</comment>
<dbReference type="STRING" id="97331.A0A436ZPJ7"/>
<protein>
    <recommendedName>
        <fullName evidence="1">Thiaminase-2/PQQC domain-containing protein</fullName>
    </recommendedName>
</protein>
<dbReference type="Gene3D" id="1.20.910.10">
    <property type="entry name" value="Heme oxygenase-like"/>
    <property type="match status" value="1"/>
</dbReference>
<dbReference type="VEuPathDB" id="FungiDB:DFL_008645"/>
<dbReference type="InterPro" id="IPR004305">
    <property type="entry name" value="Thiaminase-2/PQQC"/>
</dbReference>
<dbReference type="PANTHER" id="PTHR41813:SF2">
    <property type="entry name" value="REGULATOR PAB1642, PUTATIVE (AFU_ORTHOLOGUE AFUA_3G11955)-RELATED"/>
    <property type="match status" value="1"/>
</dbReference>
<name>A0A436ZPJ7_ARTFL</name>
<dbReference type="InterPro" id="IPR053261">
    <property type="entry name" value="Polyketide-peptide_reg"/>
</dbReference>
<reference evidence="2 3" key="1">
    <citation type="submission" date="2019-01" db="EMBL/GenBank/DDBJ databases">
        <title>Intercellular communication is required for trap formation in the nematode-trapping fungus Duddingtonia flagrans.</title>
        <authorList>
            <person name="Youssar L."/>
            <person name="Wernet V."/>
            <person name="Hensel N."/>
            <person name="Hildebrandt H.-G."/>
            <person name="Fischer R."/>
        </authorList>
    </citation>
    <scope>NUCLEOTIDE SEQUENCE [LARGE SCALE GENOMIC DNA]</scope>
    <source>
        <strain evidence="2 3">CBS H-5679</strain>
    </source>
</reference>
<evidence type="ECO:0000313" key="2">
    <source>
        <dbReference type="EMBL" id="RVD80753.1"/>
    </source>
</evidence>
<evidence type="ECO:0000313" key="3">
    <source>
        <dbReference type="Proteomes" id="UP000283090"/>
    </source>
</evidence>
<dbReference type="CDD" id="cd19357">
    <property type="entry name" value="TenA_E_At3g16990-like"/>
    <property type="match status" value="1"/>
</dbReference>
<accession>A0A436ZPJ7</accession>
<organism evidence="2 3">
    <name type="scientific">Arthrobotrys flagrans</name>
    <name type="common">Nematode-trapping fungus</name>
    <name type="synonym">Trichothecium flagrans</name>
    <dbReference type="NCBI Taxonomy" id="97331"/>
    <lineage>
        <taxon>Eukaryota</taxon>
        <taxon>Fungi</taxon>
        <taxon>Dikarya</taxon>
        <taxon>Ascomycota</taxon>
        <taxon>Pezizomycotina</taxon>
        <taxon>Orbiliomycetes</taxon>
        <taxon>Orbiliales</taxon>
        <taxon>Orbiliaceae</taxon>
        <taxon>Arthrobotrys</taxon>
    </lineage>
</organism>
<dbReference type="Pfam" id="PF03070">
    <property type="entry name" value="TENA_THI-4"/>
    <property type="match status" value="1"/>
</dbReference>
<dbReference type="InterPro" id="IPR016084">
    <property type="entry name" value="Haem_Oase-like_multi-hlx"/>
</dbReference>
<dbReference type="SUPFAM" id="SSF48613">
    <property type="entry name" value="Heme oxygenase-like"/>
    <property type="match status" value="1"/>
</dbReference>
<feature type="domain" description="Thiaminase-2/PQQC" evidence="1">
    <location>
        <begin position="19"/>
        <end position="153"/>
    </location>
</feature>
<dbReference type="EMBL" id="SAEB01000012">
    <property type="protein sequence ID" value="RVD80753.1"/>
    <property type="molecule type" value="Genomic_DNA"/>
</dbReference>
<keyword evidence="3" id="KW-1185">Reference proteome</keyword>
<dbReference type="AlphaFoldDB" id="A0A436ZPJ7"/>
<dbReference type="GO" id="GO:0006772">
    <property type="term" value="P:thiamine metabolic process"/>
    <property type="evidence" value="ECO:0007669"/>
    <property type="project" value="UniProtKB-ARBA"/>
</dbReference>
<dbReference type="RefSeq" id="XP_067486297.1">
    <property type="nucleotide sequence ID" value="XM_067638406.1"/>
</dbReference>
<dbReference type="GeneID" id="93590956"/>
<dbReference type="Proteomes" id="UP000283090">
    <property type="component" value="Unassembled WGS sequence"/>
</dbReference>
<proteinExistence type="predicted"/>
<sequence length="245" mass="27524">MTSGTTLTTHLLTLTPTAYKSATEHPFLTAAATNTLPTPLLLRWLLQDRHYALTYIAFIGSLLSKLTIPTTSNRLSTLSWKITDTLIFSLNNIKSELALFDKILIEEFGWKEEGEVEVMPITRAYMDMFAGAGSGKASLLEGMVVLWATERCYFDAWGFAKKSVDTFTGGREGKGDVMARVFIPNWTSEEFKGFVDTLEGLVNGIVEEDGVGMGSELWRRCEATWRQVVWLEEGFWPDLDTRNEN</sequence>
<dbReference type="PANTHER" id="PTHR41813">
    <property type="entry name" value="REGULATOR PAB1642, PUTATIVE (AFU_ORTHOLOGUE AFUA_3G11955)-RELATED"/>
    <property type="match status" value="1"/>
</dbReference>